<comment type="caution">
    <text evidence="1">The sequence shown here is derived from an EMBL/GenBank/DDBJ whole genome shotgun (WGS) entry which is preliminary data.</text>
</comment>
<dbReference type="VEuPathDB" id="TriTrypDB:TRSC58_06986"/>
<dbReference type="Proteomes" id="UP000031737">
    <property type="component" value="Unassembled WGS sequence"/>
</dbReference>
<keyword evidence="2" id="KW-1185">Reference proteome</keyword>
<evidence type="ECO:0000313" key="1">
    <source>
        <dbReference type="EMBL" id="ESL05367.1"/>
    </source>
</evidence>
<accession>A0A061IWG2</accession>
<evidence type="ECO:0000313" key="2">
    <source>
        <dbReference type="Proteomes" id="UP000031737"/>
    </source>
</evidence>
<proteinExistence type="predicted"/>
<protein>
    <submittedName>
        <fullName evidence="1">Uncharacterized protein</fullName>
    </submittedName>
</protein>
<dbReference type="EMBL" id="AUPL01006986">
    <property type="protein sequence ID" value="ESL05367.1"/>
    <property type="molecule type" value="Genomic_DNA"/>
</dbReference>
<gene>
    <name evidence="1" type="ORF">TRSC58_06986</name>
</gene>
<reference evidence="1 2" key="1">
    <citation type="submission" date="2013-07" db="EMBL/GenBank/DDBJ databases">
        <authorList>
            <person name="Stoco P.H."/>
            <person name="Wagner G."/>
            <person name="Gerber A."/>
            <person name="Zaha A."/>
            <person name="Thompson C."/>
            <person name="Bartholomeu D.C."/>
            <person name="Luckemeyer D.D."/>
            <person name="Bahia D."/>
            <person name="Loreto E."/>
            <person name="Prestes E.B."/>
            <person name="Lima F.M."/>
            <person name="Rodrigues-Luiz G."/>
            <person name="Vallejo G.A."/>
            <person name="Filho J.F."/>
            <person name="Monteiro K.M."/>
            <person name="Tyler K.M."/>
            <person name="de Almeida L.G."/>
            <person name="Ortiz M.F."/>
            <person name="Siervo M.A."/>
            <person name="de Moraes M.H."/>
            <person name="Cunha O.L."/>
            <person name="Mendonca-Neto R."/>
            <person name="Silva R."/>
            <person name="Teixeira S.M."/>
            <person name="Murta S.M."/>
            <person name="Sincero T.C."/>
            <person name="Mendes T.A."/>
            <person name="Urmenyi T.P."/>
            <person name="Silva V.G."/>
            <person name="da Rocha W.D."/>
            <person name="Andersson B."/>
            <person name="Romanha A.J."/>
            <person name="Steindel M."/>
            <person name="de Vasconcelos A.T."/>
            <person name="Grisard E.C."/>
        </authorList>
    </citation>
    <scope>NUCLEOTIDE SEQUENCE [LARGE SCALE GENOMIC DNA]</scope>
    <source>
        <strain evidence="1 2">SC58</strain>
    </source>
</reference>
<organism evidence="1 2">
    <name type="scientific">Trypanosoma rangeli SC58</name>
    <dbReference type="NCBI Taxonomy" id="429131"/>
    <lineage>
        <taxon>Eukaryota</taxon>
        <taxon>Discoba</taxon>
        <taxon>Euglenozoa</taxon>
        <taxon>Kinetoplastea</taxon>
        <taxon>Metakinetoplastina</taxon>
        <taxon>Trypanosomatida</taxon>
        <taxon>Trypanosomatidae</taxon>
        <taxon>Trypanosoma</taxon>
        <taxon>Herpetosoma</taxon>
    </lineage>
</organism>
<sequence length="193" mass="20693">MLLSGKFGTFNGPSSGWTSSRSTCSLTAAGMTLLMRAFLCSEDSTSCLQSADLSPNRSGLELLERTQYFLVLSRSFVDTAMRIGAHPSFPTTLCTSDASCRLRGTSFTTTGVDVNLPPPRITSSKLQEYGKEAARHTRPQHTATTIAITISSHADCDGGRQKCSMVCACKRGGTLLAQVIKTDNVKRKQEAGT</sequence>
<dbReference type="AlphaFoldDB" id="A0A061IWG2"/>
<name>A0A061IWG2_TRYRA</name>